<protein>
    <recommendedName>
        <fullName evidence="3">DUF4283 domain-containing protein</fullName>
    </recommendedName>
</protein>
<accession>A0A2P5EXG3</accession>
<evidence type="ECO:0008006" key="3">
    <source>
        <dbReference type="Google" id="ProtNLM"/>
    </source>
</evidence>
<evidence type="ECO:0000313" key="2">
    <source>
        <dbReference type="Proteomes" id="UP000237000"/>
    </source>
</evidence>
<evidence type="ECO:0000313" key="1">
    <source>
        <dbReference type="EMBL" id="PON90228.1"/>
    </source>
</evidence>
<dbReference type="EMBL" id="JXTC01000085">
    <property type="protein sequence ID" value="PON90228.1"/>
    <property type="molecule type" value="Genomic_DNA"/>
</dbReference>
<dbReference type="AlphaFoldDB" id="A0A2P5EXG3"/>
<proteinExistence type="predicted"/>
<gene>
    <name evidence="1" type="ORF">TorRG33x02_138780</name>
</gene>
<keyword evidence="2" id="KW-1185">Reference proteome</keyword>
<reference evidence="2" key="1">
    <citation type="submission" date="2016-06" db="EMBL/GenBank/DDBJ databases">
        <title>Parallel loss of symbiosis genes in relatives of nitrogen-fixing non-legume Parasponia.</title>
        <authorList>
            <person name="Van Velzen R."/>
            <person name="Holmer R."/>
            <person name="Bu F."/>
            <person name="Rutten L."/>
            <person name="Van Zeijl A."/>
            <person name="Liu W."/>
            <person name="Santuari L."/>
            <person name="Cao Q."/>
            <person name="Sharma T."/>
            <person name="Shen D."/>
            <person name="Roswanjaya Y."/>
            <person name="Wardhani T."/>
            <person name="Kalhor M.S."/>
            <person name="Jansen J."/>
            <person name="Van den Hoogen J."/>
            <person name="Gungor B."/>
            <person name="Hartog M."/>
            <person name="Hontelez J."/>
            <person name="Verver J."/>
            <person name="Yang W.-C."/>
            <person name="Schijlen E."/>
            <person name="Repin R."/>
            <person name="Schilthuizen M."/>
            <person name="Schranz E."/>
            <person name="Heidstra R."/>
            <person name="Miyata K."/>
            <person name="Fedorova E."/>
            <person name="Kohlen W."/>
            <person name="Bisseling T."/>
            <person name="Smit S."/>
            <person name="Geurts R."/>
        </authorList>
    </citation>
    <scope>NUCLEOTIDE SEQUENCE [LARGE SCALE GENOMIC DNA]</scope>
    <source>
        <strain evidence="2">cv. RG33-2</strain>
    </source>
</reference>
<comment type="caution">
    <text evidence="1">The sequence shown here is derived from an EMBL/GenBank/DDBJ whole genome shotgun (WGS) entry which is preliminary data.</text>
</comment>
<name>A0A2P5EXG3_TREOI</name>
<sequence length="144" mass="16616">MNLVAESNTTLQVRKMAILAKLISKKPIHKNLLCDILDNIWAVEAGWKVKEQGREWPKTGYWYEADFDKAPFWVQAHGLPMQYLTVANIPAVADKVGVLIHNDERRRKDIIRMASSDSEQRFCYLTPFWVLPQHSKCRPNLGPV</sequence>
<dbReference type="Proteomes" id="UP000237000">
    <property type="component" value="Unassembled WGS sequence"/>
</dbReference>
<dbReference type="InParanoid" id="A0A2P5EXG3"/>
<dbReference type="OrthoDB" id="1029220at2759"/>
<organism evidence="1 2">
    <name type="scientific">Trema orientale</name>
    <name type="common">Charcoal tree</name>
    <name type="synonym">Celtis orientalis</name>
    <dbReference type="NCBI Taxonomy" id="63057"/>
    <lineage>
        <taxon>Eukaryota</taxon>
        <taxon>Viridiplantae</taxon>
        <taxon>Streptophyta</taxon>
        <taxon>Embryophyta</taxon>
        <taxon>Tracheophyta</taxon>
        <taxon>Spermatophyta</taxon>
        <taxon>Magnoliopsida</taxon>
        <taxon>eudicotyledons</taxon>
        <taxon>Gunneridae</taxon>
        <taxon>Pentapetalae</taxon>
        <taxon>rosids</taxon>
        <taxon>fabids</taxon>
        <taxon>Rosales</taxon>
        <taxon>Cannabaceae</taxon>
        <taxon>Trema</taxon>
    </lineage>
</organism>